<evidence type="ECO:0000256" key="2">
    <source>
        <dbReference type="ARBA" id="ARBA00011245"/>
    </source>
</evidence>
<comment type="caution">
    <text evidence="14">The sequence shown here is derived from an EMBL/GenBank/DDBJ whole genome shotgun (WGS) entry which is preliminary data.</text>
</comment>
<dbReference type="GO" id="GO:0005737">
    <property type="term" value="C:cytoplasm"/>
    <property type="evidence" value="ECO:0007669"/>
    <property type="project" value="TreeGrafter"/>
</dbReference>
<sequence length="162" mass="17623">MAAVAWCACGSAQSLKTGDKVPDFTLPDQNGQPFALHDYIGKKYLVIYFYPKDESPVCTKEACSFRDNYDAFTKKGAMVIGINGGSVSSHHAFQQNHQLPFILLSDSANKVLKLFGVKGSFGLTGRETFVVDLGGKIVYTFSSMLKGTKHEEEALAHIPGNP</sequence>
<dbReference type="SUPFAM" id="SSF52833">
    <property type="entry name" value="Thioredoxin-like"/>
    <property type="match status" value="1"/>
</dbReference>
<dbReference type="InterPro" id="IPR013766">
    <property type="entry name" value="Thioredoxin_domain"/>
</dbReference>
<comment type="subunit">
    <text evidence="2">Monomer.</text>
</comment>
<keyword evidence="5" id="KW-0049">Antioxidant</keyword>
<evidence type="ECO:0000313" key="15">
    <source>
        <dbReference type="Proteomes" id="UP000294498"/>
    </source>
</evidence>
<keyword evidence="6" id="KW-0560">Oxidoreductase</keyword>
<accession>A0A4R8DQ87</accession>
<protein>
    <recommendedName>
        <fullName evidence="3">thioredoxin-dependent peroxiredoxin</fullName>
        <ecNumber evidence="3">1.11.1.24</ecNumber>
    </recommendedName>
    <alternativeName>
        <fullName evidence="9">Thioredoxin peroxidase</fullName>
    </alternativeName>
    <alternativeName>
        <fullName evidence="11">Thioredoxin-dependent peroxiredoxin Bcp</fullName>
    </alternativeName>
</protein>
<comment type="function">
    <text evidence="1">Thiol-specific peroxidase that catalyzes the reduction of hydrogen peroxide and organic hydroperoxides to water and alcohols, respectively. Plays a role in cell protection against oxidative stress by detoxifying peroxides and as sensor of hydrogen peroxide-mediated signaling events.</text>
</comment>
<comment type="similarity">
    <text evidence="10">Belongs to the peroxiredoxin family. BCP/PrxQ subfamily.</text>
</comment>
<dbReference type="CDD" id="cd03017">
    <property type="entry name" value="PRX_BCP"/>
    <property type="match status" value="1"/>
</dbReference>
<dbReference type="GO" id="GO:0008379">
    <property type="term" value="F:thioredoxin peroxidase activity"/>
    <property type="evidence" value="ECO:0007669"/>
    <property type="project" value="TreeGrafter"/>
</dbReference>
<evidence type="ECO:0000256" key="5">
    <source>
        <dbReference type="ARBA" id="ARBA00022862"/>
    </source>
</evidence>
<dbReference type="GO" id="GO:0034599">
    <property type="term" value="P:cellular response to oxidative stress"/>
    <property type="evidence" value="ECO:0007669"/>
    <property type="project" value="TreeGrafter"/>
</dbReference>
<dbReference type="OrthoDB" id="9812811at2"/>
<evidence type="ECO:0000259" key="13">
    <source>
        <dbReference type="PROSITE" id="PS51352"/>
    </source>
</evidence>
<keyword evidence="8" id="KW-0676">Redox-active center</keyword>
<dbReference type="InterPro" id="IPR036249">
    <property type="entry name" value="Thioredoxin-like_sf"/>
</dbReference>
<feature type="domain" description="Thioredoxin" evidence="13">
    <location>
        <begin position="15"/>
        <end position="162"/>
    </location>
</feature>
<dbReference type="Proteomes" id="UP000294498">
    <property type="component" value="Unassembled WGS sequence"/>
</dbReference>
<organism evidence="14 15">
    <name type="scientific">Dinghuibacter silviterrae</name>
    <dbReference type="NCBI Taxonomy" id="1539049"/>
    <lineage>
        <taxon>Bacteria</taxon>
        <taxon>Pseudomonadati</taxon>
        <taxon>Bacteroidota</taxon>
        <taxon>Chitinophagia</taxon>
        <taxon>Chitinophagales</taxon>
        <taxon>Chitinophagaceae</taxon>
        <taxon>Dinghuibacter</taxon>
    </lineage>
</organism>
<dbReference type="EMBL" id="SODV01000001">
    <property type="protein sequence ID" value="TDX00294.1"/>
    <property type="molecule type" value="Genomic_DNA"/>
</dbReference>
<dbReference type="EC" id="1.11.1.24" evidence="3"/>
<evidence type="ECO:0000256" key="1">
    <source>
        <dbReference type="ARBA" id="ARBA00003330"/>
    </source>
</evidence>
<keyword evidence="4" id="KW-0575">Peroxidase</keyword>
<dbReference type="InterPro" id="IPR050924">
    <property type="entry name" value="Peroxiredoxin_BCP/PrxQ"/>
</dbReference>
<reference evidence="14 15" key="1">
    <citation type="submission" date="2019-03" db="EMBL/GenBank/DDBJ databases">
        <title>Genomic Encyclopedia of Type Strains, Phase IV (KMG-IV): sequencing the most valuable type-strain genomes for metagenomic binning, comparative biology and taxonomic classification.</title>
        <authorList>
            <person name="Goeker M."/>
        </authorList>
    </citation>
    <scope>NUCLEOTIDE SEQUENCE [LARGE SCALE GENOMIC DNA]</scope>
    <source>
        <strain evidence="14 15">DSM 100059</strain>
    </source>
</reference>
<gene>
    <name evidence="14" type="ORF">EDB95_1313</name>
</gene>
<dbReference type="FunFam" id="3.40.30.10:FF:000007">
    <property type="entry name" value="Thioredoxin-dependent thiol peroxidase"/>
    <property type="match status" value="1"/>
</dbReference>
<evidence type="ECO:0000256" key="8">
    <source>
        <dbReference type="ARBA" id="ARBA00023284"/>
    </source>
</evidence>
<dbReference type="GO" id="GO:0045454">
    <property type="term" value="P:cell redox homeostasis"/>
    <property type="evidence" value="ECO:0007669"/>
    <property type="project" value="TreeGrafter"/>
</dbReference>
<evidence type="ECO:0000313" key="14">
    <source>
        <dbReference type="EMBL" id="TDX00294.1"/>
    </source>
</evidence>
<evidence type="ECO:0000256" key="12">
    <source>
        <dbReference type="ARBA" id="ARBA00049091"/>
    </source>
</evidence>
<evidence type="ECO:0000256" key="3">
    <source>
        <dbReference type="ARBA" id="ARBA00013017"/>
    </source>
</evidence>
<proteinExistence type="inferred from homology"/>
<dbReference type="InterPro" id="IPR000866">
    <property type="entry name" value="AhpC/TSA"/>
</dbReference>
<dbReference type="Gene3D" id="3.40.30.10">
    <property type="entry name" value="Glutaredoxin"/>
    <property type="match status" value="1"/>
</dbReference>
<keyword evidence="15" id="KW-1185">Reference proteome</keyword>
<evidence type="ECO:0000256" key="7">
    <source>
        <dbReference type="ARBA" id="ARBA00023157"/>
    </source>
</evidence>
<evidence type="ECO:0000256" key="6">
    <source>
        <dbReference type="ARBA" id="ARBA00023002"/>
    </source>
</evidence>
<dbReference type="Pfam" id="PF00578">
    <property type="entry name" value="AhpC-TSA"/>
    <property type="match status" value="1"/>
</dbReference>
<evidence type="ECO:0000256" key="10">
    <source>
        <dbReference type="ARBA" id="ARBA00038489"/>
    </source>
</evidence>
<dbReference type="PANTHER" id="PTHR42801">
    <property type="entry name" value="THIOREDOXIN-DEPENDENT PEROXIDE REDUCTASE"/>
    <property type="match status" value="1"/>
</dbReference>
<comment type="catalytic activity">
    <reaction evidence="12">
        <text>a hydroperoxide + [thioredoxin]-dithiol = an alcohol + [thioredoxin]-disulfide + H2O</text>
        <dbReference type="Rhea" id="RHEA:62620"/>
        <dbReference type="Rhea" id="RHEA-COMP:10698"/>
        <dbReference type="Rhea" id="RHEA-COMP:10700"/>
        <dbReference type="ChEBI" id="CHEBI:15377"/>
        <dbReference type="ChEBI" id="CHEBI:29950"/>
        <dbReference type="ChEBI" id="CHEBI:30879"/>
        <dbReference type="ChEBI" id="CHEBI:35924"/>
        <dbReference type="ChEBI" id="CHEBI:50058"/>
        <dbReference type="EC" id="1.11.1.24"/>
    </reaction>
</comment>
<keyword evidence="7" id="KW-1015">Disulfide bond</keyword>
<evidence type="ECO:0000256" key="9">
    <source>
        <dbReference type="ARBA" id="ARBA00032824"/>
    </source>
</evidence>
<dbReference type="PROSITE" id="PS51352">
    <property type="entry name" value="THIOREDOXIN_2"/>
    <property type="match status" value="1"/>
</dbReference>
<dbReference type="AlphaFoldDB" id="A0A4R8DQ87"/>
<name>A0A4R8DQ87_9BACT</name>
<dbReference type="PANTHER" id="PTHR42801:SF4">
    <property type="entry name" value="AHPC_TSA FAMILY PROTEIN"/>
    <property type="match status" value="1"/>
</dbReference>
<evidence type="ECO:0000256" key="11">
    <source>
        <dbReference type="ARBA" id="ARBA00042639"/>
    </source>
</evidence>
<evidence type="ECO:0000256" key="4">
    <source>
        <dbReference type="ARBA" id="ARBA00022559"/>
    </source>
</evidence>